<comment type="similarity">
    <text evidence="3 16">Belongs to the SecA family.</text>
</comment>
<proteinExistence type="inferred from homology"/>
<dbReference type="InterPro" id="IPR004027">
    <property type="entry name" value="SEC_C_motif"/>
</dbReference>
<dbReference type="EMBL" id="CP022743">
    <property type="protein sequence ID" value="ASU32095.1"/>
    <property type="molecule type" value="Genomic_DNA"/>
</dbReference>
<evidence type="ECO:0000313" key="22">
    <source>
        <dbReference type="Proteomes" id="UP000215002"/>
    </source>
</evidence>
<keyword evidence="12 16" id="KW-0653">Protein transport</keyword>
<evidence type="ECO:0000256" key="1">
    <source>
        <dbReference type="ARBA" id="ARBA00001947"/>
    </source>
</evidence>
<dbReference type="InterPro" id="IPR011116">
    <property type="entry name" value="SecA_Wing/Scaffold"/>
</dbReference>
<feature type="binding site" evidence="16">
    <location>
        <position position="708"/>
    </location>
    <ligand>
        <name>ATP</name>
        <dbReference type="ChEBI" id="CHEBI:30616"/>
    </ligand>
</feature>
<dbReference type="InterPro" id="IPR014001">
    <property type="entry name" value="Helicase_ATP-bd"/>
</dbReference>
<keyword evidence="4 16" id="KW-0813">Transport</keyword>
<dbReference type="AlphaFoldDB" id="A0A223NQA3"/>
<feature type="domain" description="Helicase C-terminal" evidence="19">
    <location>
        <begin position="626"/>
        <end position="802"/>
    </location>
</feature>
<evidence type="ECO:0000256" key="2">
    <source>
        <dbReference type="ARBA" id="ARBA00004496"/>
    </source>
</evidence>
<evidence type="ECO:0000256" key="3">
    <source>
        <dbReference type="ARBA" id="ARBA00007650"/>
    </source>
</evidence>
<dbReference type="GO" id="GO:0005886">
    <property type="term" value="C:plasma membrane"/>
    <property type="evidence" value="ECO:0007669"/>
    <property type="project" value="UniProtKB-SubCell"/>
</dbReference>
<dbReference type="InterPro" id="IPR000185">
    <property type="entry name" value="SecA"/>
</dbReference>
<dbReference type="SUPFAM" id="SSF81886">
    <property type="entry name" value="Helical scaffold and wing domains of SecA"/>
    <property type="match status" value="1"/>
</dbReference>
<evidence type="ECO:0000256" key="5">
    <source>
        <dbReference type="ARBA" id="ARBA00022475"/>
    </source>
</evidence>
<keyword evidence="7" id="KW-0997">Cell inner membrane</keyword>
<name>A0A223NQA3_9SPHI</name>
<dbReference type="SUPFAM" id="SSF81767">
    <property type="entry name" value="Pre-protein crosslinking domain of SecA"/>
    <property type="match status" value="1"/>
</dbReference>
<dbReference type="CDD" id="cd17928">
    <property type="entry name" value="DEXDc_SecA"/>
    <property type="match status" value="1"/>
</dbReference>
<keyword evidence="8" id="KW-0479">Metal-binding</keyword>
<dbReference type="InterPro" id="IPR011115">
    <property type="entry name" value="SecA_DEAD"/>
</dbReference>
<dbReference type="HAMAP" id="MF_01382">
    <property type="entry name" value="SecA"/>
    <property type="match status" value="1"/>
</dbReference>
<reference evidence="21 22" key="1">
    <citation type="submission" date="2017-08" db="EMBL/GenBank/DDBJ databases">
        <title>Complete genome sequence of Mucilaginibacter sp. strain BJC16-A31.</title>
        <authorList>
            <consortium name="Henan University of Science and Technology"/>
            <person name="You X."/>
        </authorList>
    </citation>
    <scope>NUCLEOTIDE SEQUENCE [LARGE SCALE GENOMIC DNA]</scope>
    <source>
        <strain evidence="21 22">BJC16-A31</strain>
    </source>
</reference>
<dbReference type="KEGG" id="muc:MuYL_0192"/>
<keyword evidence="11 16" id="KW-0067">ATP-binding</keyword>
<comment type="catalytic activity">
    <reaction evidence="16">
        <text>ATP + H2O + cellular proteinSide 1 = ADP + phosphate + cellular proteinSide 2.</text>
        <dbReference type="EC" id="7.4.2.8"/>
    </reaction>
</comment>
<dbReference type="GO" id="GO:0017038">
    <property type="term" value="P:protein import"/>
    <property type="evidence" value="ECO:0007669"/>
    <property type="project" value="InterPro"/>
</dbReference>
<dbReference type="NCBIfam" id="NF009536">
    <property type="entry name" value="PRK12901.1"/>
    <property type="match status" value="1"/>
</dbReference>
<evidence type="ECO:0000256" key="9">
    <source>
        <dbReference type="ARBA" id="ARBA00022741"/>
    </source>
</evidence>
<dbReference type="Pfam" id="PF01043">
    <property type="entry name" value="SecA_PP_bind"/>
    <property type="match status" value="1"/>
</dbReference>
<dbReference type="PANTHER" id="PTHR30612">
    <property type="entry name" value="SECA INNER MEMBRANE COMPONENT OF SEC PROTEIN SECRETION SYSTEM"/>
    <property type="match status" value="1"/>
</dbReference>
<dbReference type="FunFam" id="3.40.50.300:FF:000246">
    <property type="entry name" value="Preprotein translocase subunit SecA"/>
    <property type="match status" value="1"/>
</dbReference>
<dbReference type="GO" id="GO:0005829">
    <property type="term" value="C:cytosol"/>
    <property type="evidence" value="ECO:0007669"/>
    <property type="project" value="TreeGrafter"/>
</dbReference>
<dbReference type="InterPro" id="IPR014018">
    <property type="entry name" value="SecA_motor_DEAD"/>
</dbReference>
<dbReference type="InterPro" id="IPR020937">
    <property type="entry name" value="SecA_CS"/>
</dbReference>
<evidence type="ECO:0000313" key="21">
    <source>
        <dbReference type="EMBL" id="ASU32095.1"/>
    </source>
</evidence>
<dbReference type="PRINTS" id="PR00906">
    <property type="entry name" value="SECA"/>
</dbReference>
<keyword evidence="6 16" id="KW-0963">Cytoplasm</keyword>
<dbReference type="PROSITE" id="PS01312">
    <property type="entry name" value="SECA"/>
    <property type="match status" value="1"/>
</dbReference>
<dbReference type="PROSITE" id="PS51192">
    <property type="entry name" value="HELICASE_ATP_BIND_1"/>
    <property type="match status" value="1"/>
</dbReference>
<evidence type="ECO:0000259" key="19">
    <source>
        <dbReference type="PROSITE" id="PS51194"/>
    </source>
</evidence>
<evidence type="ECO:0000256" key="4">
    <source>
        <dbReference type="ARBA" id="ARBA00022448"/>
    </source>
</evidence>
<dbReference type="InterPro" id="IPR036670">
    <property type="entry name" value="SecA_X-link_sf"/>
</dbReference>
<dbReference type="SMART" id="SM00957">
    <property type="entry name" value="SecA_DEAD"/>
    <property type="match status" value="1"/>
</dbReference>
<dbReference type="Gene3D" id="1.10.3060.10">
    <property type="entry name" value="Helical scaffold and wing domains of SecA"/>
    <property type="match status" value="1"/>
</dbReference>
<dbReference type="GO" id="GO:0046872">
    <property type="term" value="F:metal ion binding"/>
    <property type="evidence" value="ECO:0007669"/>
    <property type="project" value="UniProtKB-KW"/>
</dbReference>
<feature type="domain" description="Helicase ATP-binding" evidence="18">
    <location>
        <begin position="192"/>
        <end position="351"/>
    </location>
</feature>
<dbReference type="InterPro" id="IPR036266">
    <property type="entry name" value="SecA_Wing/Scaffold_sf"/>
</dbReference>
<dbReference type="Pfam" id="PF02810">
    <property type="entry name" value="SEC-C"/>
    <property type="match status" value="1"/>
</dbReference>
<accession>A0A223NQA3</accession>
<keyword evidence="15 16" id="KW-0472">Membrane</keyword>
<dbReference type="Pfam" id="PF21090">
    <property type="entry name" value="P-loop_SecA"/>
    <property type="match status" value="2"/>
</dbReference>
<evidence type="ECO:0000256" key="7">
    <source>
        <dbReference type="ARBA" id="ARBA00022519"/>
    </source>
</evidence>
<feature type="region of interest" description="Disordered" evidence="17">
    <location>
        <begin position="1059"/>
        <end position="1080"/>
    </location>
</feature>
<dbReference type="GO" id="GO:0006605">
    <property type="term" value="P:protein targeting"/>
    <property type="evidence" value="ECO:0007669"/>
    <property type="project" value="UniProtKB-UniRule"/>
</dbReference>
<dbReference type="Gene3D" id="3.40.50.300">
    <property type="entry name" value="P-loop containing nucleotide triphosphate hydrolases"/>
    <property type="match status" value="3"/>
</dbReference>
<dbReference type="GO" id="GO:0043952">
    <property type="term" value="P:protein transport by the Sec complex"/>
    <property type="evidence" value="ECO:0007669"/>
    <property type="project" value="TreeGrafter"/>
</dbReference>
<organism evidence="21 22">
    <name type="scientific">Mucilaginibacter xinganensis</name>
    <dbReference type="NCBI Taxonomy" id="1234841"/>
    <lineage>
        <taxon>Bacteria</taxon>
        <taxon>Pseudomonadati</taxon>
        <taxon>Bacteroidota</taxon>
        <taxon>Sphingobacteriia</taxon>
        <taxon>Sphingobacteriales</taxon>
        <taxon>Sphingobacteriaceae</taxon>
        <taxon>Mucilaginibacter</taxon>
    </lineage>
</organism>
<comment type="subcellular location">
    <subcellularLocation>
        <location evidence="16">Cell membrane</location>
        <topology evidence="16">Peripheral membrane protein</topology>
        <orientation evidence="16">Cytoplasmic side</orientation>
    </subcellularLocation>
    <subcellularLocation>
        <location evidence="2 16">Cytoplasm</location>
    </subcellularLocation>
    <text evidence="16">Distribution is 50-50.</text>
</comment>
<evidence type="ECO:0000259" key="18">
    <source>
        <dbReference type="PROSITE" id="PS51192"/>
    </source>
</evidence>
<dbReference type="InterPro" id="IPR044722">
    <property type="entry name" value="SecA_SF2_C"/>
</dbReference>
<dbReference type="Gene3D" id="3.90.1440.10">
    <property type="entry name" value="SecA, preprotein cross-linking domain"/>
    <property type="match status" value="1"/>
</dbReference>
<dbReference type="PROSITE" id="PS51194">
    <property type="entry name" value="HELICASE_CTER"/>
    <property type="match status" value="1"/>
</dbReference>
<gene>
    <name evidence="16" type="primary">secA</name>
    <name evidence="21" type="ORF">MuYL_0192</name>
</gene>
<dbReference type="GO" id="GO:0031522">
    <property type="term" value="C:cell envelope Sec protein transport complex"/>
    <property type="evidence" value="ECO:0007669"/>
    <property type="project" value="TreeGrafter"/>
</dbReference>
<evidence type="ECO:0000256" key="14">
    <source>
        <dbReference type="ARBA" id="ARBA00023010"/>
    </source>
</evidence>
<evidence type="ECO:0000256" key="8">
    <source>
        <dbReference type="ARBA" id="ARBA00022723"/>
    </source>
</evidence>
<evidence type="ECO:0000256" key="13">
    <source>
        <dbReference type="ARBA" id="ARBA00022967"/>
    </source>
</evidence>
<dbReference type="GO" id="GO:0065002">
    <property type="term" value="P:intracellular protein transmembrane transport"/>
    <property type="evidence" value="ECO:0007669"/>
    <property type="project" value="UniProtKB-UniRule"/>
</dbReference>
<evidence type="ECO:0000256" key="16">
    <source>
        <dbReference type="HAMAP-Rule" id="MF_01382"/>
    </source>
</evidence>
<dbReference type="InterPro" id="IPR011130">
    <property type="entry name" value="SecA_preprotein_X-link_dom"/>
</dbReference>
<dbReference type="GO" id="GO:0005524">
    <property type="term" value="F:ATP binding"/>
    <property type="evidence" value="ECO:0007669"/>
    <property type="project" value="UniProtKB-UniRule"/>
</dbReference>
<protein>
    <recommendedName>
        <fullName evidence="16">Protein translocase subunit SecA</fullName>
        <ecNumber evidence="16">7.4.2.8</ecNumber>
    </recommendedName>
</protein>
<dbReference type="SMART" id="SM00958">
    <property type="entry name" value="SecA_PP_bind"/>
    <property type="match status" value="1"/>
</dbReference>
<dbReference type="CDD" id="cd18803">
    <property type="entry name" value="SF2_C_secA"/>
    <property type="match status" value="1"/>
</dbReference>
<dbReference type="InterPro" id="IPR027417">
    <property type="entry name" value="P-loop_NTPase"/>
</dbReference>
<feature type="domain" description="SecA family profile" evidence="20">
    <location>
        <begin position="16"/>
        <end position="786"/>
    </location>
</feature>
<evidence type="ECO:0000256" key="11">
    <source>
        <dbReference type="ARBA" id="ARBA00022840"/>
    </source>
</evidence>
<feature type="binding site" evidence="16">
    <location>
        <begin position="208"/>
        <end position="212"/>
    </location>
    <ligand>
        <name>ATP</name>
        <dbReference type="ChEBI" id="CHEBI:30616"/>
    </ligand>
</feature>
<dbReference type="Proteomes" id="UP000215002">
    <property type="component" value="Chromosome"/>
</dbReference>
<evidence type="ECO:0000256" key="17">
    <source>
        <dbReference type="SAM" id="MobiDB-lite"/>
    </source>
</evidence>
<keyword evidence="22" id="KW-1185">Reference proteome</keyword>
<evidence type="ECO:0000256" key="10">
    <source>
        <dbReference type="ARBA" id="ARBA00022833"/>
    </source>
</evidence>
<dbReference type="SUPFAM" id="SSF52540">
    <property type="entry name" value="P-loop containing nucleoside triphosphate hydrolases"/>
    <property type="match status" value="2"/>
</dbReference>
<evidence type="ECO:0000256" key="12">
    <source>
        <dbReference type="ARBA" id="ARBA00022927"/>
    </source>
</evidence>
<feature type="binding site" evidence="16">
    <location>
        <position position="190"/>
    </location>
    <ligand>
        <name>ATP</name>
        <dbReference type="ChEBI" id="CHEBI:30616"/>
    </ligand>
</feature>
<evidence type="ECO:0000259" key="20">
    <source>
        <dbReference type="PROSITE" id="PS51196"/>
    </source>
</evidence>
<keyword evidence="9 16" id="KW-0547">Nucleotide-binding</keyword>
<dbReference type="InterPro" id="IPR001650">
    <property type="entry name" value="Helicase_C-like"/>
</dbReference>
<dbReference type="FunFam" id="3.40.50.300:FF:000694">
    <property type="entry name" value="Preprotein translocase subunit SecA"/>
    <property type="match status" value="1"/>
</dbReference>
<dbReference type="PROSITE" id="PS51196">
    <property type="entry name" value="SECA_MOTOR_DEAD"/>
    <property type="match status" value="1"/>
</dbReference>
<sequence>MAQLLSLLQQIKNSMLNFISKLFGSKSDRDVKSILPIVEKVKAEFAKLGTLTNDELRAKTIGFKETIAEGLAAIDGEIGAIKDRIEENPNLDVNEKVELYTQLDKLEKDRNKELEVILMRILPEGFAVVKETALRFKNNKTIEVTATQFDRDLAARKQNVIIKGDKAIHHNTWLAAGNEVTWDMVHYDVQLIGGIVLHQGKISEMATGEGKTLVATLPAYLNALAGQGVHIVTVNDYLARRDSEWMGPLYEFHGLSVDCIDKHEPNSEERRTAYLADITFGTNNEFGFDYLRDNMTRSPEELVQKKLHYAMVDEVDSVLIDDARTPLIISGPIPRGDEHEFYELKPRIERLVNAQKNYVNGVLNEAKKLIAEGKSGPDEGGLALLRAFRGLPKSKALIKYLSEGGNRQLLQKTENFYMQDQSKDMHKVDAELFFVIDEKNNQVELAEKGIELITASGEDAGFFVMPDVGTEISEIEKSELPAEEKVGRKDELMRDFSIKSERIHSVNQLLKAYTLFEKDTEYILDEGKVKIVDEQTGRVLDGRRYSDGLHQAIEAKENVKVEDATQTFATITLQNYFRMYHKLCGMTGTAVTEAGEFWEIYKLDVVEIPTNTNISRDDRQDLVYRTVREKYNAVAEEIVALTKAGRPVLVGTTSVEISELLSRMLKLRGIKHNVLNAKMHQKEADIVAEAGQSGTVTIATNMAGRGTDIKLGPGVKDAGGLAIVGTERHESRRVDRQLRGRAGRQGDPGSSQFFVSLEDNLMRLFGSERISNLMVRMGIEEGEVIQHSMISNSIERAQKKVEENNFGIRKRLLEYDDVMNSQRTVIYAKRKNALFGERLEVDINNTIFDVVEDVVTEYKESNNYEGFILEMIRLFSVDVEISHDQFTSKNINGLVDIAFQEVNDFYKRKQEAIAQQAYPVLKDVYDTRGEYVENIVVPFTDGINGIQVSVPLKKAIANHGQEVFKSFEKNVTLYLIDDAWKEHLREMDELKQSVQNAVYEQKDPLLVYKFEAFELFRQMLASVNKDLVSFLFRGGIPVQQEAEEIREAKPQPKLDLKKMRTSKPEMVSESNGIPMMDMGEPQKATPVRVEQKIGRNDPCPCGSGKKYKNCHGVGQV</sequence>
<dbReference type="EC" id="7.4.2.8" evidence="16"/>
<comment type="subunit">
    <text evidence="16">Monomer and homodimer. Part of the essential Sec protein translocation apparatus which comprises SecA, SecYEG and auxiliary proteins SecDF. Other proteins may also be involved.</text>
</comment>
<comment type="function">
    <text evidence="16">Part of the Sec protein translocase complex. Interacts with the SecYEG preprotein conducting channel. Has a central role in coupling the hydrolysis of ATP to the transfer of proteins into and across the cell membrane, serving as an ATP-driven molecular motor driving the stepwise translocation of polypeptide chains across the membrane.</text>
</comment>
<dbReference type="SMART" id="SM00490">
    <property type="entry name" value="HELICc"/>
    <property type="match status" value="1"/>
</dbReference>
<dbReference type="GO" id="GO:0008564">
    <property type="term" value="F:protein-exporting ATPase activity"/>
    <property type="evidence" value="ECO:0007669"/>
    <property type="project" value="UniProtKB-EC"/>
</dbReference>
<dbReference type="PANTHER" id="PTHR30612:SF0">
    <property type="entry name" value="CHLOROPLAST PROTEIN-TRANSPORTING ATPASE"/>
    <property type="match status" value="1"/>
</dbReference>
<keyword evidence="13 16" id="KW-1278">Translocase</keyword>
<keyword evidence="5 16" id="KW-1003">Cell membrane</keyword>
<evidence type="ECO:0000256" key="15">
    <source>
        <dbReference type="ARBA" id="ARBA00023136"/>
    </source>
</evidence>
<evidence type="ECO:0000256" key="6">
    <source>
        <dbReference type="ARBA" id="ARBA00022490"/>
    </source>
</evidence>
<keyword evidence="10" id="KW-0862">Zinc</keyword>
<keyword evidence="14 16" id="KW-0811">Translocation</keyword>
<dbReference type="Pfam" id="PF07517">
    <property type="entry name" value="SecA_DEAD"/>
    <property type="match status" value="1"/>
</dbReference>
<comment type="cofactor">
    <cofactor evidence="1">
        <name>Zn(2+)</name>
        <dbReference type="ChEBI" id="CHEBI:29105"/>
    </cofactor>
</comment>
<dbReference type="Pfam" id="PF07516">
    <property type="entry name" value="SecA_SW"/>
    <property type="match status" value="1"/>
</dbReference>